<dbReference type="KEGG" id="mrob:HH214_07580"/>
<organism evidence="1 2">
    <name type="scientific">Mucilaginibacter robiniae</name>
    <dbReference type="NCBI Taxonomy" id="2728022"/>
    <lineage>
        <taxon>Bacteria</taxon>
        <taxon>Pseudomonadati</taxon>
        <taxon>Bacteroidota</taxon>
        <taxon>Sphingobacteriia</taxon>
        <taxon>Sphingobacteriales</taxon>
        <taxon>Sphingobacteriaceae</taxon>
        <taxon>Mucilaginibacter</taxon>
    </lineage>
</organism>
<dbReference type="AlphaFoldDB" id="A0A7L5E5M7"/>
<evidence type="ECO:0008006" key="3">
    <source>
        <dbReference type="Google" id="ProtNLM"/>
    </source>
</evidence>
<reference evidence="1 2" key="1">
    <citation type="submission" date="2020-04" db="EMBL/GenBank/DDBJ databases">
        <title>Genome sequencing of novel species.</title>
        <authorList>
            <person name="Heo J."/>
            <person name="Kim S.-J."/>
            <person name="Kim J.-S."/>
            <person name="Hong S.-B."/>
            <person name="Kwon S.-W."/>
        </authorList>
    </citation>
    <scope>NUCLEOTIDE SEQUENCE [LARGE SCALE GENOMIC DNA]</scope>
    <source>
        <strain evidence="1 2">F39-2</strain>
    </source>
</reference>
<proteinExistence type="predicted"/>
<evidence type="ECO:0000313" key="2">
    <source>
        <dbReference type="Proteomes" id="UP000503278"/>
    </source>
</evidence>
<evidence type="ECO:0000313" key="1">
    <source>
        <dbReference type="EMBL" id="QJD98335.1"/>
    </source>
</evidence>
<sequence>MTSGVVPAAEGYIKISKDENQNYAIDVNVKRLAEPSRLKPPKELYLVWMESKSNGVKNLGRLNSSSGFFSSDLKGLLHAVTPFKPERVFVTAEDQANIPYPGAQVVLTTKEFK</sequence>
<dbReference type="Proteomes" id="UP000503278">
    <property type="component" value="Chromosome"/>
</dbReference>
<gene>
    <name evidence="1" type="ORF">HH214_07580</name>
</gene>
<accession>A0A7L5E5M7</accession>
<name>A0A7L5E5M7_9SPHI</name>
<keyword evidence="2" id="KW-1185">Reference proteome</keyword>
<dbReference type="EMBL" id="CP051682">
    <property type="protein sequence ID" value="QJD98335.1"/>
    <property type="molecule type" value="Genomic_DNA"/>
</dbReference>
<protein>
    <recommendedName>
        <fullName evidence="3">Anti-sigma factor</fullName>
    </recommendedName>
</protein>